<evidence type="ECO:0000259" key="10">
    <source>
        <dbReference type="PROSITE" id="PS51012"/>
    </source>
</evidence>
<dbReference type="Proteomes" id="UP000006053">
    <property type="component" value="Chromosome"/>
</dbReference>
<dbReference type="Pfam" id="PF01061">
    <property type="entry name" value="ABC2_membrane"/>
    <property type="match status" value="1"/>
</dbReference>
<name>I4ADS5_DESDJ</name>
<dbReference type="PANTHER" id="PTHR30413:SF8">
    <property type="entry name" value="TRANSPORT PERMEASE PROTEIN"/>
    <property type="match status" value="1"/>
</dbReference>
<comment type="subcellular location">
    <subcellularLocation>
        <location evidence="1">Cell inner membrane</location>
        <topology evidence="1">Multi-pass membrane protein</topology>
    </subcellularLocation>
    <subcellularLocation>
        <location evidence="9">Cell membrane</location>
        <topology evidence="9">Multi-pass membrane protein</topology>
    </subcellularLocation>
</comment>
<comment type="similarity">
    <text evidence="2 9">Belongs to the ABC-2 integral membrane protein family.</text>
</comment>
<evidence type="ECO:0000256" key="4">
    <source>
        <dbReference type="ARBA" id="ARBA00022475"/>
    </source>
</evidence>
<keyword evidence="12" id="KW-1185">Reference proteome</keyword>
<dbReference type="GO" id="GO:0140359">
    <property type="term" value="F:ABC-type transporter activity"/>
    <property type="evidence" value="ECO:0007669"/>
    <property type="project" value="InterPro"/>
</dbReference>
<feature type="transmembrane region" description="Helical" evidence="9">
    <location>
        <begin position="7"/>
        <end position="30"/>
    </location>
</feature>
<dbReference type="eggNOG" id="COG1682">
    <property type="taxonomic scope" value="Bacteria"/>
</dbReference>
<dbReference type="PANTHER" id="PTHR30413">
    <property type="entry name" value="INNER MEMBRANE TRANSPORT PERMEASE"/>
    <property type="match status" value="1"/>
</dbReference>
<evidence type="ECO:0000256" key="9">
    <source>
        <dbReference type="RuleBase" id="RU361157"/>
    </source>
</evidence>
<organism evidence="11 12">
    <name type="scientific">Desulfitobacterium dehalogenans (strain ATCC 51507 / DSM 9161 / JW/IU-DC1)</name>
    <dbReference type="NCBI Taxonomy" id="756499"/>
    <lineage>
        <taxon>Bacteria</taxon>
        <taxon>Bacillati</taxon>
        <taxon>Bacillota</taxon>
        <taxon>Clostridia</taxon>
        <taxon>Eubacteriales</taxon>
        <taxon>Desulfitobacteriaceae</taxon>
        <taxon>Desulfitobacterium</taxon>
    </lineage>
</organism>
<keyword evidence="8 9" id="KW-0472">Membrane</keyword>
<dbReference type="InterPro" id="IPR047817">
    <property type="entry name" value="ABC2_TM_bact-type"/>
</dbReference>
<dbReference type="InterPro" id="IPR000412">
    <property type="entry name" value="ABC_2_transport"/>
</dbReference>
<evidence type="ECO:0000256" key="6">
    <source>
        <dbReference type="ARBA" id="ARBA00022692"/>
    </source>
</evidence>
<accession>I4ADS5</accession>
<dbReference type="GO" id="GO:0015920">
    <property type="term" value="P:lipopolysaccharide transport"/>
    <property type="evidence" value="ECO:0007669"/>
    <property type="project" value="TreeGrafter"/>
</dbReference>
<feature type="transmembrane region" description="Helical" evidence="9">
    <location>
        <begin position="96"/>
        <end position="122"/>
    </location>
</feature>
<dbReference type="KEGG" id="ddh:Desde_3843"/>
<protein>
    <recommendedName>
        <fullName evidence="9">Transport permease protein</fullName>
    </recommendedName>
</protein>
<evidence type="ECO:0000256" key="2">
    <source>
        <dbReference type="ARBA" id="ARBA00007783"/>
    </source>
</evidence>
<dbReference type="InterPro" id="IPR013525">
    <property type="entry name" value="ABC2_TM"/>
</dbReference>
<keyword evidence="7 9" id="KW-1133">Transmembrane helix</keyword>
<feature type="domain" description="ABC transmembrane type-2" evidence="10">
    <location>
        <begin position="98"/>
        <end position="316"/>
    </location>
</feature>
<evidence type="ECO:0000256" key="8">
    <source>
        <dbReference type="ARBA" id="ARBA00023136"/>
    </source>
</evidence>
<dbReference type="PRINTS" id="PR00164">
    <property type="entry name" value="ABC2TRNSPORT"/>
</dbReference>
<evidence type="ECO:0000256" key="7">
    <source>
        <dbReference type="ARBA" id="ARBA00022989"/>
    </source>
</evidence>
<evidence type="ECO:0000313" key="11">
    <source>
        <dbReference type="EMBL" id="AFM02110.1"/>
    </source>
</evidence>
<keyword evidence="6 9" id="KW-0812">Transmembrane</keyword>
<dbReference type="STRING" id="756499.Desde_3843"/>
<evidence type="ECO:0000313" key="12">
    <source>
        <dbReference type="Proteomes" id="UP000006053"/>
    </source>
</evidence>
<feature type="transmembrane region" description="Helical" evidence="9">
    <location>
        <begin position="134"/>
        <end position="155"/>
    </location>
</feature>
<gene>
    <name evidence="11" type="ordered locus">Desde_3843</name>
</gene>
<dbReference type="EMBL" id="CP003348">
    <property type="protein sequence ID" value="AFM02110.1"/>
    <property type="molecule type" value="Genomic_DNA"/>
</dbReference>
<feature type="transmembrane region" description="Helical" evidence="9">
    <location>
        <begin position="203"/>
        <end position="226"/>
    </location>
</feature>
<reference evidence="11 12" key="2">
    <citation type="journal article" date="2015" name="J. Bacteriol.">
        <title>Genomic, proteomic, and biochemical analysis of the organohalide respiratory pathway in Desulfitobacterium dehalogenans.</title>
        <authorList>
            <person name="Kruse T."/>
            <person name="van de Pas B.A."/>
            <person name="Atteia A."/>
            <person name="Krab K."/>
            <person name="Hagen W.R."/>
            <person name="Goodwin L."/>
            <person name="Chain P."/>
            <person name="Boeren S."/>
            <person name="Maphosa F."/>
            <person name="Schraa G."/>
            <person name="de Vos W.M."/>
            <person name="van der Oost J."/>
            <person name="Smidt H."/>
            <person name="Stams A.J."/>
        </authorList>
    </citation>
    <scope>NUCLEOTIDE SEQUENCE [LARGE SCALE GENOMIC DNA]</scope>
    <source>
        <strain evidence="12">ATCC 51507 / DSM 9161 / JW/IU-DC1</strain>
    </source>
</reference>
<keyword evidence="4 9" id="KW-1003">Cell membrane</keyword>
<sequence length="324" mass="37589">MGSKLKYIAIWSILTALLLFIFIYNTWLVFENETDLHWKSMRLFTISGFMSLTIIIIVSAIYKWKAITPYLAKLFKYQPLLYQLVRRDFKAKYKRSVLGILWTILNPLFTMIILTIVFSTLFRFDIENYPVYLLSGQIVFSFFSESTNMAMTSVLNGASMIKKVNMPKYIFPLSRLLSSLVNFTLSLVALILVMVLTQSSFHLTMLLMIVPIIYIFIFSLGVGLILSAAVVFFRDMMYLYGILITALTYLTPIFYPISIIPEHFRLVISLNPMYHFVEYFRTVSIYGGMPTIWQNIVCLTLAFVSVAVGLFVFYKKQDQFILHI</sequence>
<feature type="transmembrane region" description="Helical" evidence="9">
    <location>
        <begin position="238"/>
        <end position="257"/>
    </location>
</feature>
<evidence type="ECO:0000256" key="3">
    <source>
        <dbReference type="ARBA" id="ARBA00022448"/>
    </source>
</evidence>
<feature type="transmembrane region" description="Helical" evidence="9">
    <location>
        <begin position="176"/>
        <end position="197"/>
    </location>
</feature>
<proteinExistence type="inferred from homology"/>
<dbReference type="PROSITE" id="PS51012">
    <property type="entry name" value="ABC_TM2"/>
    <property type="match status" value="1"/>
</dbReference>
<reference evidence="12" key="1">
    <citation type="submission" date="2012-06" db="EMBL/GenBank/DDBJ databases">
        <title>Complete sequence of Desulfitobacterium dehalogenans ATCC 51507.</title>
        <authorList>
            <person name="Lucas S."/>
            <person name="Han J."/>
            <person name="Lapidus A."/>
            <person name="Cheng J.-F."/>
            <person name="Goodwin L."/>
            <person name="Pitluck S."/>
            <person name="Peters L."/>
            <person name="Ovchinnikova G."/>
            <person name="Teshima H."/>
            <person name="Detter J.C."/>
            <person name="Han C."/>
            <person name="Tapia R."/>
            <person name="Land M."/>
            <person name="Hauser L."/>
            <person name="Kyrpides N."/>
            <person name="Ivanova N."/>
            <person name="Pagani I."/>
            <person name="Kruse T."/>
            <person name="de Vos W.M."/>
            <person name="Smidt H."/>
            <person name="Woyke T."/>
        </authorList>
    </citation>
    <scope>NUCLEOTIDE SEQUENCE [LARGE SCALE GENOMIC DNA]</scope>
    <source>
        <strain evidence="12">ATCC 51507 / DSM 9161 / JW/IU-DC1</strain>
    </source>
</reference>
<dbReference type="AlphaFoldDB" id="I4ADS5"/>
<feature type="transmembrane region" description="Helical" evidence="9">
    <location>
        <begin position="292"/>
        <end position="314"/>
    </location>
</feature>
<evidence type="ECO:0000256" key="1">
    <source>
        <dbReference type="ARBA" id="ARBA00004429"/>
    </source>
</evidence>
<feature type="transmembrane region" description="Helical" evidence="9">
    <location>
        <begin position="42"/>
        <end position="62"/>
    </location>
</feature>
<keyword evidence="5" id="KW-0997">Cell inner membrane</keyword>
<dbReference type="GO" id="GO:0043190">
    <property type="term" value="C:ATP-binding cassette (ABC) transporter complex"/>
    <property type="evidence" value="ECO:0007669"/>
    <property type="project" value="InterPro"/>
</dbReference>
<keyword evidence="3 9" id="KW-0813">Transport</keyword>
<evidence type="ECO:0000256" key="5">
    <source>
        <dbReference type="ARBA" id="ARBA00022519"/>
    </source>
</evidence>
<dbReference type="HOGENOM" id="CLU_060703_2_0_9"/>